<proteinExistence type="predicted"/>
<accession>A0ACC0VM67</accession>
<gene>
    <name evidence="1" type="ORF">PsorP6_004355</name>
</gene>
<reference evidence="1 2" key="1">
    <citation type="journal article" date="2022" name="bioRxiv">
        <title>The genome of the oomycete Peronosclerospora sorghi, a cosmopolitan pathogen of maize and sorghum, is inflated with dispersed pseudogenes.</title>
        <authorList>
            <person name="Fletcher K."/>
            <person name="Martin F."/>
            <person name="Isakeit T."/>
            <person name="Cavanaugh K."/>
            <person name="Magill C."/>
            <person name="Michelmore R."/>
        </authorList>
    </citation>
    <scope>NUCLEOTIDE SEQUENCE [LARGE SCALE GENOMIC DNA]</scope>
    <source>
        <strain evidence="1">P6</strain>
    </source>
</reference>
<name>A0ACC0VM67_9STRA</name>
<protein>
    <submittedName>
        <fullName evidence="1">Uncharacterized protein</fullName>
    </submittedName>
</protein>
<evidence type="ECO:0000313" key="1">
    <source>
        <dbReference type="EMBL" id="KAI9907589.1"/>
    </source>
</evidence>
<keyword evidence="2" id="KW-1185">Reference proteome</keyword>
<evidence type="ECO:0000313" key="2">
    <source>
        <dbReference type="Proteomes" id="UP001163321"/>
    </source>
</evidence>
<comment type="caution">
    <text evidence="1">The sequence shown here is derived from an EMBL/GenBank/DDBJ whole genome shotgun (WGS) entry which is preliminary data.</text>
</comment>
<sequence length="448" mass="47791">MASSSMPAQPNPLQQRAAAAAQALLPPRRTVSQREIQAMLEKNEAALKGWNTLFKQQPAKTNAAEHKDWIRRCLTFRQQIGARLEFLASLADKQIAQENTSSTFKAAETASIPMEASTKPALENSGTRDLHVSAPPTSAPAPMYMSPQTLTMGLSTSMSMEQTPASSTCVAMPNMTAPLAPTIFPEPPMPMGFSSSSSMFFPPEALNPMATSSGFTASTSIPASGITTSTQGYAVSSGVETFTQNTYIPSTRGPPSSSSGYLNEPNYMMGSGAPVSQQQQFLAMQMPVNMTSVQANGNMYSDPTSFAMPSGSTAVNGNGLDTPRHTTFMVDPFLTPLEFSSDSSFGSSGFPMTGMTSMAMQQPHVLGAMNGPTFGAPIGSTGFEYGAHTAMPLPHAFQPPPQHYHDRTQLPHETPTESLSLSSDLALFGDNHVNIFEDLPDDAFFPLQ</sequence>
<dbReference type="EMBL" id="CM047587">
    <property type="protein sequence ID" value="KAI9907589.1"/>
    <property type="molecule type" value="Genomic_DNA"/>
</dbReference>
<organism evidence="1 2">
    <name type="scientific">Peronosclerospora sorghi</name>
    <dbReference type="NCBI Taxonomy" id="230839"/>
    <lineage>
        <taxon>Eukaryota</taxon>
        <taxon>Sar</taxon>
        <taxon>Stramenopiles</taxon>
        <taxon>Oomycota</taxon>
        <taxon>Peronosporomycetes</taxon>
        <taxon>Peronosporales</taxon>
        <taxon>Peronosporaceae</taxon>
        <taxon>Peronosclerospora</taxon>
    </lineage>
</organism>
<dbReference type="Proteomes" id="UP001163321">
    <property type="component" value="Chromosome 8"/>
</dbReference>